<feature type="transmembrane region" description="Helical" evidence="2">
    <location>
        <begin position="54"/>
        <end position="77"/>
    </location>
</feature>
<keyword evidence="4" id="KW-1185">Reference proteome</keyword>
<name>A0A6H9WNA3_9MICO</name>
<dbReference type="AlphaFoldDB" id="A0A6H9WNA3"/>
<keyword evidence="2" id="KW-0812">Transmembrane</keyword>
<dbReference type="EMBL" id="WBJY01000001">
    <property type="protein sequence ID" value="KAB1650346.1"/>
    <property type="molecule type" value="Genomic_DNA"/>
</dbReference>
<comment type="caution">
    <text evidence="3">The sequence shown here is derived from an EMBL/GenBank/DDBJ whole genome shotgun (WGS) entry which is preliminary data.</text>
</comment>
<dbReference type="Proteomes" id="UP000431744">
    <property type="component" value="Unassembled WGS sequence"/>
</dbReference>
<keyword evidence="2" id="KW-0472">Membrane</keyword>
<keyword evidence="2" id="KW-1133">Transmembrane helix</keyword>
<gene>
    <name evidence="3" type="ORF">F8O04_09235</name>
</gene>
<proteinExistence type="predicted"/>
<evidence type="ECO:0000256" key="1">
    <source>
        <dbReference type="SAM" id="MobiDB-lite"/>
    </source>
</evidence>
<organism evidence="3 4">
    <name type="scientific">Pseudoclavibacter endophyticus</name>
    <dbReference type="NCBI Taxonomy" id="1778590"/>
    <lineage>
        <taxon>Bacteria</taxon>
        <taxon>Bacillati</taxon>
        <taxon>Actinomycetota</taxon>
        <taxon>Actinomycetes</taxon>
        <taxon>Micrococcales</taxon>
        <taxon>Microbacteriaceae</taxon>
        <taxon>Pseudoclavibacter</taxon>
    </lineage>
</organism>
<protein>
    <submittedName>
        <fullName evidence="3">Uncharacterized protein</fullName>
    </submittedName>
</protein>
<evidence type="ECO:0000256" key="2">
    <source>
        <dbReference type="SAM" id="Phobius"/>
    </source>
</evidence>
<dbReference type="RefSeq" id="WP_158028931.1">
    <property type="nucleotide sequence ID" value="NZ_BMHG01000001.1"/>
</dbReference>
<accession>A0A6H9WNA3</accession>
<reference evidence="3 4" key="1">
    <citation type="submission" date="2019-09" db="EMBL/GenBank/DDBJ databases">
        <title>Phylogeny of genus Pseudoclavibacter and closely related genus.</title>
        <authorList>
            <person name="Li Y."/>
        </authorList>
    </citation>
    <scope>NUCLEOTIDE SEQUENCE [LARGE SCALE GENOMIC DNA]</scope>
    <source>
        <strain evidence="3 4">EGI 60007</strain>
    </source>
</reference>
<evidence type="ECO:0000313" key="3">
    <source>
        <dbReference type="EMBL" id="KAB1650346.1"/>
    </source>
</evidence>
<feature type="region of interest" description="Disordered" evidence="1">
    <location>
        <begin position="1"/>
        <end position="26"/>
    </location>
</feature>
<evidence type="ECO:0000313" key="4">
    <source>
        <dbReference type="Proteomes" id="UP000431744"/>
    </source>
</evidence>
<sequence>MTGVAGRDAPGSADRGDVAAAGNAAATERDLADLRAAEVARELEEAPENLPPKAWITLGIFALFVVGAGGCMVNLFLR</sequence>